<proteinExistence type="predicted"/>
<keyword evidence="1" id="KW-1133">Transmembrane helix</keyword>
<evidence type="ECO:0000313" key="3">
    <source>
        <dbReference type="Proteomes" id="UP000269945"/>
    </source>
</evidence>
<dbReference type="EMBL" id="CYRY02006567">
    <property type="protein sequence ID" value="VCW71166.1"/>
    <property type="molecule type" value="Genomic_DNA"/>
</dbReference>
<dbReference type="AlphaFoldDB" id="A0A9X9LLA0"/>
<comment type="caution">
    <text evidence="2">The sequence shown here is derived from an EMBL/GenBank/DDBJ whole genome shotgun (WGS) entry which is preliminary data.</text>
</comment>
<organism evidence="2 3">
    <name type="scientific">Gulo gulo</name>
    <name type="common">Wolverine</name>
    <name type="synonym">Gluton</name>
    <dbReference type="NCBI Taxonomy" id="48420"/>
    <lineage>
        <taxon>Eukaryota</taxon>
        <taxon>Metazoa</taxon>
        <taxon>Chordata</taxon>
        <taxon>Craniata</taxon>
        <taxon>Vertebrata</taxon>
        <taxon>Euteleostomi</taxon>
        <taxon>Mammalia</taxon>
        <taxon>Eutheria</taxon>
        <taxon>Laurasiatheria</taxon>
        <taxon>Carnivora</taxon>
        <taxon>Caniformia</taxon>
        <taxon>Musteloidea</taxon>
        <taxon>Mustelidae</taxon>
        <taxon>Guloninae</taxon>
        <taxon>Gulo</taxon>
    </lineage>
</organism>
<keyword evidence="3" id="KW-1185">Reference proteome</keyword>
<reference evidence="2 3" key="1">
    <citation type="submission" date="2018-10" db="EMBL/GenBank/DDBJ databases">
        <authorList>
            <person name="Ekblom R."/>
            <person name="Jareborg N."/>
        </authorList>
    </citation>
    <scope>NUCLEOTIDE SEQUENCE [LARGE SCALE GENOMIC DNA]</scope>
    <source>
        <tissue evidence="2">Muscle</tissue>
    </source>
</reference>
<accession>A0A9X9LLA0</accession>
<keyword evidence="1" id="KW-0472">Membrane</keyword>
<feature type="non-terminal residue" evidence="2">
    <location>
        <position position="1"/>
    </location>
</feature>
<gene>
    <name evidence="2" type="ORF">BN2614_LOCUS1</name>
</gene>
<keyword evidence="1" id="KW-0812">Transmembrane</keyword>
<sequence>MRTEILQAFTSSKIEFCFLPLFADEAKRIENQVSLCTMPTFNLILFFISIFYKENQYM</sequence>
<evidence type="ECO:0000256" key="1">
    <source>
        <dbReference type="SAM" id="Phobius"/>
    </source>
</evidence>
<dbReference type="Proteomes" id="UP000269945">
    <property type="component" value="Unassembled WGS sequence"/>
</dbReference>
<evidence type="ECO:0000313" key="2">
    <source>
        <dbReference type="EMBL" id="VCW71166.1"/>
    </source>
</evidence>
<name>A0A9X9LLA0_GULGU</name>
<protein>
    <submittedName>
        <fullName evidence="2">Uncharacterized protein</fullName>
    </submittedName>
</protein>
<feature type="transmembrane region" description="Helical" evidence="1">
    <location>
        <begin position="32"/>
        <end position="52"/>
    </location>
</feature>